<feature type="domain" description="DUF6310" evidence="3">
    <location>
        <begin position="173"/>
        <end position="297"/>
    </location>
</feature>
<evidence type="ECO:0000313" key="5">
    <source>
        <dbReference type="Proteomes" id="UP000528460"/>
    </source>
</evidence>
<organism evidence="4 5">
    <name type="scientific">Corallococcus exercitus</name>
    <dbReference type="NCBI Taxonomy" id="2316736"/>
    <lineage>
        <taxon>Bacteria</taxon>
        <taxon>Pseudomonadati</taxon>
        <taxon>Myxococcota</taxon>
        <taxon>Myxococcia</taxon>
        <taxon>Myxococcales</taxon>
        <taxon>Cystobacterineae</taxon>
        <taxon>Myxococcaceae</taxon>
        <taxon>Corallococcus</taxon>
    </lineage>
</organism>
<feature type="region of interest" description="Disordered" evidence="1">
    <location>
        <begin position="144"/>
        <end position="202"/>
    </location>
</feature>
<comment type="caution">
    <text evidence="4">The sequence shown here is derived from an EMBL/GenBank/DDBJ whole genome shotgun (WGS) entry which is preliminary data.</text>
</comment>
<gene>
    <name evidence="4" type="ORF">HNS30_32360</name>
</gene>
<reference evidence="4 5" key="1">
    <citation type="submission" date="2020-05" db="EMBL/GenBank/DDBJ databases">
        <authorList>
            <person name="Whitworth D."/>
        </authorList>
    </citation>
    <scope>NUCLEOTIDE SEQUENCE [LARGE SCALE GENOMIC DNA]</scope>
    <source>
        <strain evidence="4 5">CA046A</strain>
    </source>
</reference>
<dbReference type="EMBL" id="JABFJW010000364">
    <property type="protein sequence ID" value="NOK13751.1"/>
    <property type="molecule type" value="Genomic_DNA"/>
</dbReference>
<dbReference type="AlphaFoldDB" id="A0A7Y4NHL0"/>
<evidence type="ECO:0000259" key="3">
    <source>
        <dbReference type="Pfam" id="PF19829"/>
    </source>
</evidence>
<dbReference type="InterPro" id="IPR046277">
    <property type="entry name" value="DUF6310"/>
</dbReference>
<evidence type="ECO:0000313" key="4">
    <source>
        <dbReference type="EMBL" id="NOK13751.1"/>
    </source>
</evidence>
<evidence type="ECO:0000256" key="1">
    <source>
        <dbReference type="SAM" id="MobiDB-lite"/>
    </source>
</evidence>
<accession>A0A7Y4NHL0</accession>
<sequence length="297" mass="32456">MKLGALTTLLFLLTACATPAAHEGQSPRRANLHRAASLPWTDNGRCVVRESAQPWPVLAERCFRALDQERVRFIDRSGRCTVASAEAATLGIGLCVLAAPEVVAGAVIVAGVVVVAVAIKEALDEADWPEASEHSIPVQRIEAAERESAANRKPSPQSSGQDLLPPSPRDPFERDRRPECRPVLGPPRGGNEPHNECANKIPSNSTPGFNVLIIGKHYDALVLSRRTLWEVKTDDFEKHSPRSRSFFVNMKLPELQREAKLARECGYDFVIGVRSKAHLTALKVADPSLHVVIMDSC</sequence>
<protein>
    <recommendedName>
        <fullName evidence="3">DUF6310 domain-containing protein</fullName>
    </recommendedName>
</protein>
<dbReference type="PROSITE" id="PS51257">
    <property type="entry name" value="PROKAR_LIPOPROTEIN"/>
    <property type="match status" value="1"/>
</dbReference>
<dbReference type="Proteomes" id="UP000528460">
    <property type="component" value="Unassembled WGS sequence"/>
</dbReference>
<feature type="compositionally biased region" description="Basic and acidic residues" evidence="1">
    <location>
        <begin position="170"/>
        <end position="180"/>
    </location>
</feature>
<evidence type="ECO:0000256" key="2">
    <source>
        <dbReference type="SAM" id="SignalP"/>
    </source>
</evidence>
<feature type="signal peptide" evidence="2">
    <location>
        <begin position="1"/>
        <end position="20"/>
    </location>
</feature>
<keyword evidence="2" id="KW-0732">Signal</keyword>
<dbReference type="Pfam" id="PF19829">
    <property type="entry name" value="DUF6310"/>
    <property type="match status" value="1"/>
</dbReference>
<name>A0A7Y4NHL0_9BACT</name>
<feature type="chain" id="PRO_5030845355" description="DUF6310 domain-containing protein" evidence="2">
    <location>
        <begin position="21"/>
        <end position="297"/>
    </location>
</feature>
<proteinExistence type="predicted"/>